<sequence length="381" mass="43283">MSHRKYEEPRSGSLAFLPRKRAARHRGKVKAFPKDDAKKPVHLTAIMGYKAGMTHVVRDLDRPGSKMHKREVVEAVSIIETPPMVVVGVVGYVETPRGLRTLTTVWAEHLSDELKRRFYKNWHVSKRKAFTRYAKKHAENNGQSVTRELERIKKYCTVVRVLAHTQLSKTGLKQKKAHLMEIQVNGGSVADKVEFARSHFEKEVGVTSVFEQNEVIDTIGVTKGHGYEGVTHRWGVKKLPRKTHRGLRKVACIGAWHPSKVMDGYHHRTSIGHKVMRIGNGLDPKSGSTEFDISERPITPYGGFARYPDIRNDFVMIRGACVGPKKRVVVLRKSLREPTSRKELEQITLKFIDTASHGRKGFQTRQEKESFEGVKKIKTVA</sequence>
<dbReference type="AlphaFoldDB" id="A0A427YHW0"/>
<reference evidence="5 6" key="1">
    <citation type="submission" date="2018-11" db="EMBL/GenBank/DDBJ databases">
        <title>Genome sequence of Saitozyma podzolica DSM 27192.</title>
        <authorList>
            <person name="Aliyu H."/>
            <person name="Gorte O."/>
            <person name="Ochsenreither K."/>
        </authorList>
    </citation>
    <scope>NUCLEOTIDE SEQUENCE [LARGE SCALE GENOMIC DNA]</scope>
    <source>
        <strain evidence="5 6">DSM 27192</strain>
    </source>
</reference>
<dbReference type="FunFam" id="2.40.30.10:FF:000079">
    <property type="entry name" value="60S ribosomal protein L3"/>
    <property type="match status" value="1"/>
</dbReference>
<dbReference type="PANTHER" id="PTHR11363:SF5">
    <property type="entry name" value="LARGE RIBOSOMAL SUBUNIT PROTEIN UL3"/>
    <property type="match status" value="1"/>
</dbReference>
<evidence type="ECO:0000313" key="5">
    <source>
        <dbReference type="EMBL" id="RSH90667.1"/>
    </source>
</evidence>
<dbReference type="Gene3D" id="3.30.1430.10">
    <property type="match status" value="1"/>
</dbReference>
<evidence type="ECO:0000256" key="2">
    <source>
        <dbReference type="ARBA" id="ARBA00022980"/>
    </source>
</evidence>
<dbReference type="PROSITE" id="PS00474">
    <property type="entry name" value="RIBOSOMAL_L3"/>
    <property type="match status" value="1"/>
</dbReference>
<protein>
    <submittedName>
        <fullName evidence="5">60S ribosomal protein L3</fullName>
    </submittedName>
</protein>
<proteinExistence type="inferred from homology"/>
<evidence type="ECO:0000256" key="4">
    <source>
        <dbReference type="RuleBase" id="RU003905"/>
    </source>
</evidence>
<dbReference type="GO" id="GO:0006412">
    <property type="term" value="P:translation"/>
    <property type="evidence" value="ECO:0007669"/>
    <property type="project" value="InterPro"/>
</dbReference>
<evidence type="ECO:0000256" key="1">
    <source>
        <dbReference type="ARBA" id="ARBA00006540"/>
    </source>
</evidence>
<dbReference type="GO" id="GO:0003735">
    <property type="term" value="F:structural constituent of ribosome"/>
    <property type="evidence" value="ECO:0007669"/>
    <property type="project" value="InterPro"/>
</dbReference>
<dbReference type="InterPro" id="IPR045077">
    <property type="entry name" value="L3_arc_euk"/>
</dbReference>
<dbReference type="InterPro" id="IPR000597">
    <property type="entry name" value="Ribosomal_uL3"/>
</dbReference>
<accession>A0A427YHW0</accession>
<dbReference type="GO" id="GO:0022625">
    <property type="term" value="C:cytosolic large ribosomal subunit"/>
    <property type="evidence" value="ECO:0007669"/>
    <property type="project" value="TreeGrafter"/>
</dbReference>
<dbReference type="InterPro" id="IPR009000">
    <property type="entry name" value="Transl_B-barrel_sf"/>
</dbReference>
<dbReference type="InterPro" id="IPR019926">
    <property type="entry name" value="Ribosomal_uL3_CS"/>
</dbReference>
<dbReference type="SUPFAM" id="SSF50447">
    <property type="entry name" value="Translation proteins"/>
    <property type="match status" value="1"/>
</dbReference>
<dbReference type="EMBL" id="RSCD01000010">
    <property type="protein sequence ID" value="RSH90667.1"/>
    <property type="molecule type" value="Genomic_DNA"/>
</dbReference>
<dbReference type="Gene3D" id="4.10.960.10">
    <property type="entry name" value="Ribosomal protein L3, domain 3"/>
    <property type="match status" value="1"/>
</dbReference>
<dbReference type="Gene3D" id="2.40.30.10">
    <property type="entry name" value="Translation factors"/>
    <property type="match status" value="1"/>
</dbReference>
<evidence type="ECO:0000256" key="3">
    <source>
        <dbReference type="ARBA" id="ARBA00023274"/>
    </source>
</evidence>
<dbReference type="GO" id="GO:0003723">
    <property type="term" value="F:RNA binding"/>
    <property type="evidence" value="ECO:0007669"/>
    <property type="project" value="TreeGrafter"/>
</dbReference>
<dbReference type="PANTHER" id="PTHR11363">
    <property type="entry name" value="60S RIBOSOMAL PROTEIN L3-RELATED"/>
    <property type="match status" value="1"/>
</dbReference>
<dbReference type="Pfam" id="PF00297">
    <property type="entry name" value="Ribosomal_L3"/>
    <property type="match status" value="1"/>
</dbReference>
<keyword evidence="6" id="KW-1185">Reference proteome</keyword>
<comment type="caution">
    <text evidence="5">The sequence shown here is derived from an EMBL/GenBank/DDBJ whole genome shotgun (WGS) entry which is preliminary data.</text>
</comment>
<dbReference type="OrthoDB" id="1611972at2759"/>
<dbReference type="InterPro" id="IPR044892">
    <property type="entry name" value="Ribosomal_L3_dom_3_arc_sf"/>
</dbReference>
<keyword evidence="2 4" id="KW-0689">Ribosomal protein</keyword>
<dbReference type="FunFam" id="2.40.30.10:FF:000351">
    <property type="entry name" value="Ribosomal protein L3"/>
    <property type="match status" value="1"/>
</dbReference>
<organism evidence="5 6">
    <name type="scientific">Saitozyma podzolica</name>
    <dbReference type="NCBI Taxonomy" id="1890683"/>
    <lineage>
        <taxon>Eukaryota</taxon>
        <taxon>Fungi</taxon>
        <taxon>Dikarya</taxon>
        <taxon>Basidiomycota</taxon>
        <taxon>Agaricomycotina</taxon>
        <taxon>Tremellomycetes</taxon>
        <taxon>Tremellales</taxon>
        <taxon>Trimorphomycetaceae</taxon>
        <taxon>Saitozyma</taxon>
    </lineage>
</organism>
<dbReference type="Proteomes" id="UP000279259">
    <property type="component" value="Unassembled WGS sequence"/>
</dbReference>
<dbReference type="STRING" id="1890683.A0A427YHW0"/>
<evidence type="ECO:0000313" key="6">
    <source>
        <dbReference type="Proteomes" id="UP000279259"/>
    </source>
</evidence>
<gene>
    <name evidence="5" type="primary">RPL3</name>
    <name evidence="5" type="ORF">EHS25_001272</name>
</gene>
<keyword evidence="3 4" id="KW-0687">Ribonucleoprotein</keyword>
<name>A0A427YHW0_9TREE</name>
<dbReference type="FunFam" id="3.30.1430.10:FF:000001">
    <property type="entry name" value="60S ribosomal protein L3"/>
    <property type="match status" value="1"/>
</dbReference>
<dbReference type="FunFam" id="4.10.960.10:FF:000001">
    <property type="entry name" value="60S ribosomal protein L3"/>
    <property type="match status" value="2"/>
</dbReference>
<comment type="similarity">
    <text evidence="1 4">Belongs to the universal ribosomal protein uL3 family.</text>
</comment>